<dbReference type="Gene3D" id="1.10.287.310">
    <property type="match status" value="1"/>
</dbReference>
<dbReference type="PANTHER" id="PTHR10916:SF0">
    <property type="entry name" value="LARGE RIBOSOMAL SUBUNIT PROTEIN UL29C"/>
    <property type="match status" value="1"/>
</dbReference>
<reference evidence="6 7" key="1">
    <citation type="submission" date="2019-10" db="EMBL/GenBank/DDBJ databases">
        <title>Sequencing and Assembly of Multiple Reported Metal-Biooxidizing Members of the Extremely Thermoacidophilic Archaeal Family Sulfolobaceae.</title>
        <authorList>
            <person name="Counts J.A."/>
            <person name="Kelly R.M."/>
        </authorList>
    </citation>
    <scope>NUCLEOTIDE SEQUENCE [LARGE SCALE GENOMIC DNA]</scope>
    <source>
        <strain evidence="6 7">DSM 6482</strain>
    </source>
</reference>
<dbReference type="HAMAP" id="MF_00374">
    <property type="entry name" value="Ribosomal_uL29"/>
    <property type="match status" value="1"/>
</dbReference>
<dbReference type="GO" id="GO:0022625">
    <property type="term" value="C:cytosolic large ribosomal subunit"/>
    <property type="evidence" value="ECO:0007669"/>
    <property type="project" value="TreeGrafter"/>
</dbReference>
<dbReference type="InterPro" id="IPR036049">
    <property type="entry name" value="Ribosomal_uL29_sf"/>
</dbReference>
<dbReference type="InterPro" id="IPR050063">
    <property type="entry name" value="Ribosomal_protein_uL29"/>
</dbReference>
<dbReference type="InterPro" id="IPR018254">
    <property type="entry name" value="Ribosomal_uL29_CS"/>
</dbReference>
<dbReference type="Pfam" id="PF00831">
    <property type="entry name" value="Ribosomal_L29"/>
    <property type="match status" value="1"/>
</dbReference>
<comment type="similarity">
    <text evidence="1 4">Belongs to the universal ribosomal protein uL29 family.</text>
</comment>
<comment type="caution">
    <text evidence="6">The sequence shown here is derived from an EMBL/GenBank/DDBJ whole genome shotgun (WGS) entry which is preliminary data.</text>
</comment>
<evidence type="ECO:0000256" key="1">
    <source>
        <dbReference type="ARBA" id="ARBA00009254"/>
    </source>
</evidence>
<evidence type="ECO:0000256" key="3">
    <source>
        <dbReference type="ARBA" id="ARBA00023274"/>
    </source>
</evidence>
<dbReference type="Proteomes" id="UP000470772">
    <property type="component" value="Unassembled WGS sequence"/>
</dbReference>
<proteinExistence type="inferred from homology"/>
<evidence type="ECO:0000313" key="7">
    <source>
        <dbReference type="Proteomes" id="UP000470772"/>
    </source>
</evidence>
<name>A0A6A9QRX4_SULME</name>
<dbReference type="NCBIfam" id="TIGR00012">
    <property type="entry name" value="L29"/>
    <property type="match status" value="1"/>
</dbReference>
<dbReference type="EMBL" id="WGGD01000005">
    <property type="protein sequence ID" value="MUN28553.1"/>
    <property type="molecule type" value="Genomic_DNA"/>
</dbReference>
<dbReference type="PANTHER" id="PTHR10916">
    <property type="entry name" value="60S RIBOSOMAL PROTEIN L35/50S RIBOSOMAL PROTEIN L29"/>
    <property type="match status" value="1"/>
</dbReference>
<gene>
    <name evidence="4" type="primary">rpl29</name>
    <name evidence="6" type="ORF">GC250_03610</name>
</gene>
<evidence type="ECO:0000256" key="4">
    <source>
        <dbReference type="HAMAP-Rule" id="MF_00374"/>
    </source>
</evidence>
<keyword evidence="3 4" id="KW-0687">Ribonucleoprotein</keyword>
<keyword evidence="2 4" id="KW-0689">Ribosomal protein</keyword>
<keyword evidence="5" id="KW-0175">Coiled coil</keyword>
<dbReference type="AlphaFoldDB" id="A0A6A9QRX4"/>
<evidence type="ECO:0000256" key="5">
    <source>
        <dbReference type="SAM" id="Coils"/>
    </source>
</evidence>
<protein>
    <recommendedName>
        <fullName evidence="4">Large ribosomal subunit protein uL29</fullName>
    </recommendedName>
</protein>
<dbReference type="GO" id="GO:0006412">
    <property type="term" value="P:translation"/>
    <property type="evidence" value="ECO:0007669"/>
    <property type="project" value="UniProtKB-UniRule"/>
</dbReference>
<evidence type="ECO:0000256" key="2">
    <source>
        <dbReference type="ARBA" id="ARBA00022980"/>
    </source>
</evidence>
<feature type="coiled-coil region" evidence="5">
    <location>
        <begin position="6"/>
        <end position="33"/>
    </location>
</feature>
<dbReference type="CDD" id="cd00427">
    <property type="entry name" value="Ribosomal_L29_HIP"/>
    <property type="match status" value="1"/>
</dbReference>
<accession>A0A6A9QRX4</accession>
<evidence type="ECO:0000313" key="6">
    <source>
        <dbReference type="EMBL" id="MUN28553.1"/>
    </source>
</evidence>
<dbReference type="RefSeq" id="WP_156016307.1">
    <property type="nucleotide sequence ID" value="NZ_WGGD01000005.1"/>
</dbReference>
<keyword evidence="7" id="KW-1185">Reference proteome</keyword>
<dbReference type="PROSITE" id="PS00579">
    <property type="entry name" value="RIBOSOMAL_L29"/>
    <property type="match status" value="1"/>
</dbReference>
<sequence length="75" mass="8707">MTIKPKEIREMKMEDIDNKIAELQMELMKLRLQSKIGTLKNTSSIRNTRKDIARLITIKAEMEKASKSQSNESKL</sequence>
<dbReference type="GO" id="GO:0003735">
    <property type="term" value="F:structural constituent of ribosome"/>
    <property type="evidence" value="ECO:0007669"/>
    <property type="project" value="InterPro"/>
</dbReference>
<dbReference type="InterPro" id="IPR001854">
    <property type="entry name" value="Ribosomal_uL29"/>
</dbReference>
<organism evidence="6 7">
    <name type="scientific">Sulfuracidifex metallicus DSM 6482 = JCM 9184</name>
    <dbReference type="NCBI Taxonomy" id="523847"/>
    <lineage>
        <taxon>Archaea</taxon>
        <taxon>Thermoproteota</taxon>
        <taxon>Thermoprotei</taxon>
        <taxon>Sulfolobales</taxon>
        <taxon>Sulfolobaceae</taxon>
        <taxon>Sulfuracidifex</taxon>
    </lineage>
</organism>
<dbReference type="SUPFAM" id="SSF46561">
    <property type="entry name" value="Ribosomal protein L29 (L29p)"/>
    <property type="match status" value="1"/>
</dbReference>